<dbReference type="SUPFAM" id="SSF52540">
    <property type="entry name" value="P-loop containing nucleoside triphosphate hydrolases"/>
    <property type="match status" value="1"/>
</dbReference>
<keyword evidence="13" id="KW-0234">DNA repair</keyword>
<evidence type="ECO:0000256" key="6">
    <source>
        <dbReference type="ARBA" id="ARBA00022763"/>
    </source>
</evidence>
<evidence type="ECO:0000259" key="20">
    <source>
        <dbReference type="PROSITE" id="PS51194"/>
    </source>
</evidence>
<evidence type="ECO:0000313" key="22">
    <source>
        <dbReference type="Proteomes" id="UP001174909"/>
    </source>
</evidence>
<sequence>MSRALRQFPCDRRRVVAAGVGIGENGWVLELLKTHFGYDAFLPLQEDIVGSVMAGRDTFALMPTGGGKSLCYQLPAMALPGLTLVVSPLIALMKDQVDALEANGVPAGFINSTQTNAELSQVVRQVRSGEIKLLYVAPERAIEARFADFLGTLNVSLVAIDEAHCVSEWGHDFRPAYRELRNLRRSCPDAPVIGLTATATRQVRADILSQLGLREPRTFISSFNRPNLSYSIVPKERDLSGLLSLLEKYRGESAIIYCGSRKDTEEMAQTLTDRGFKAEPYHAGLNADVRRATQERFIRDRTPIVVATIAFGMGIDKPDVRLVVHYDLPKSIESYYQETGRAGRDGEPGECVLFYSYAGKSKQEYFVNQIEDAEERERARQRLNQVISLCTLNSCRRRFVLQYLGEEWPDENCGACDNCVGPREQYEATEITQKVLSAVIRTGERFGAAHVIDVLRGSKGERILKQGHDQLSVHGIAADSPRDELRDLVEELKREGMLATSDAEFPTLSVTQKGRQFLRNRETLILSRPVERKAPSESRGERTRDPDGGAYDQGLYSALSALRRQIADERGVPAFVVFGNRTLQDMARIVPRTPTEFSRVSGVGRAKLEDLGAPFLECINAFARQQGWPETAAIAKKATPAERAPRVVNQSYRETGQIISDGASLEEAASERGLTAGTILGHLERLVEEGVEVEWAHLLPPEEGRAEIESVLEILGDNPMRLVWEELEGRYSYDAIRLVRLARRSAGGSQGKPSSSSADPRSMLGLRRGG</sequence>
<dbReference type="InterPro" id="IPR006293">
    <property type="entry name" value="DNA_helicase_ATP-dep_RecQ_bac"/>
</dbReference>
<dbReference type="GO" id="GO:0009378">
    <property type="term" value="F:four-way junction helicase activity"/>
    <property type="evidence" value="ECO:0007669"/>
    <property type="project" value="TreeGrafter"/>
</dbReference>
<feature type="domain" description="Helicase ATP-binding" evidence="19">
    <location>
        <begin position="49"/>
        <end position="217"/>
    </location>
</feature>
<evidence type="ECO:0000256" key="12">
    <source>
        <dbReference type="ARBA" id="ARBA00023172"/>
    </source>
</evidence>
<evidence type="ECO:0000256" key="15">
    <source>
        <dbReference type="ARBA" id="ARBA00034617"/>
    </source>
</evidence>
<dbReference type="InterPro" id="IPR004589">
    <property type="entry name" value="DNA_helicase_ATP-dep_RecQ"/>
</dbReference>
<comment type="caution">
    <text evidence="21">The sequence shown here is derived from an EMBL/GenBank/DDBJ whole genome shotgun (WGS) entry which is preliminary data.</text>
</comment>
<dbReference type="InterPro" id="IPR044876">
    <property type="entry name" value="HRDC_dom_sf"/>
</dbReference>
<gene>
    <name evidence="21" type="ORF">GBAR_LOCUS7191</name>
</gene>
<proteinExistence type="inferred from homology"/>
<dbReference type="SUPFAM" id="SSF46785">
    <property type="entry name" value="Winged helix' DNA-binding domain"/>
    <property type="match status" value="1"/>
</dbReference>
<feature type="region of interest" description="Disordered" evidence="17">
    <location>
        <begin position="745"/>
        <end position="770"/>
    </location>
</feature>
<keyword evidence="12" id="KW-0233">DNA recombination</keyword>
<comment type="similarity">
    <text evidence="3 16">Belongs to the helicase family. RecQ subfamily.</text>
</comment>
<keyword evidence="5 16" id="KW-0547">Nucleotide-binding</keyword>
<dbReference type="InterPro" id="IPR029491">
    <property type="entry name" value="Helicase_HTH"/>
</dbReference>
<dbReference type="CDD" id="cd18794">
    <property type="entry name" value="SF2_C_RecQ"/>
    <property type="match status" value="1"/>
</dbReference>
<dbReference type="InterPro" id="IPR032284">
    <property type="entry name" value="RecQ_Zn-bd"/>
</dbReference>
<accession>A0AA35RH19</accession>
<dbReference type="InterPro" id="IPR027417">
    <property type="entry name" value="P-loop_NTPase"/>
</dbReference>
<comment type="catalytic activity">
    <reaction evidence="16">
        <text>ATP + H2O = ADP + phosphate + H(+)</text>
        <dbReference type="Rhea" id="RHEA:13065"/>
        <dbReference type="ChEBI" id="CHEBI:15377"/>
        <dbReference type="ChEBI" id="CHEBI:15378"/>
        <dbReference type="ChEBI" id="CHEBI:30616"/>
        <dbReference type="ChEBI" id="CHEBI:43474"/>
        <dbReference type="ChEBI" id="CHEBI:456216"/>
    </reaction>
</comment>
<dbReference type="InterPro" id="IPR014001">
    <property type="entry name" value="Helicase_ATP-bd"/>
</dbReference>
<dbReference type="EMBL" id="CASHTH010001078">
    <property type="protein sequence ID" value="CAI8011059.1"/>
    <property type="molecule type" value="Genomic_DNA"/>
</dbReference>
<dbReference type="Gene3D" id="1.10.10.1390">
    <property type="entry name" value="ATP-dependent DNA helicase RecQ"/>
    <property type="match status" value="1"/>
</dbReference>
<evidence type="ECO:0000256" key="5">
    <source>
        <dbReference type="ARBA" id="ARBA00022741"/>
    </source>
</evidence>
<evidence type="ECO:0000256" key="7">
    <source>
        <dbReference type="ARBA" id="ARBA00022801"/>
    </source>
</evidence>
<dbReference type="InterPro" id="IPR018982">
    <property type="entry name" value="RQC_domain"/>
</dbReference>
<evidence type="ECO:0000256" key="10">
    <source>
        <dbReference type="ARBA" id="ARBA00022840"/>
    </source>
</evidence>
<dbReference type="FunFam" id="3.40.50.300:FF:000156">
    <property type="entry name" value="ATP-dependent DNA helicase recQ"/>
    <property type="match status" value="1"/>
</dbReference>
<comment type="catalytic activity">
    <reaction evidence="15 16">
        <text>Couples ATP hydrolysis with the unwinding of duplex DNA by translocating in the 3'-5' direction.</text>
        <dbReference type="EC" id="5.6.2.4"/>
    </reaction>
</comment>
<dbReference type="GO" id="GO:0003677">
    <property type="term" value="F:DNA binding"/>
    <property type="evidence" value="ECO:0007669"/>
    <property type="project" value="UniProtKB-KW"/>
</dbReference>
<keyword evidence="6" id="KW-0227">DNA damage</keyword>
<dbReference type="InterPro" id="IPR010997">
    <property type="entry name" value="HRDC-like_sf"/>
</dbReference>
<dbReference type="PANTHER" id="PTHR13710:SF105">
    <property type="entry name" value="ATP-DEPENDENT DNA HELICASE Q1"/>
    <property type="match status" value="1"/>
</dbReference>
<dbReference type="PROSITE" id="PS51194">
    <property type="entry name" value="HELICASE_CTER"/>
    <property type="match status" value="1"/>
</dbReference>
<organism evidence="21 22">
    <name type="scientific">Geodia barretti</name>
    <name type="common">Barrett's horny sponge</name>
    <dbReference type="NCBI Taxonomy" id="519541"/>
    <lineage>
        <taxon>Eukaryota</taxon>
        <taxon>Metazoa</taxon>
        <taxon>Porifera</taxon>
        <taxon>Demospongiae</taxon>
        <taxon>Heteroscleromorpha</taxon>
        <taxon>Tetractinellida</taxon>
        <taxon>Astrophorina</taxon>
        <taxon>Geodiidae</taxon>
        <taxon>Geodia</taxon>
    </lineage>
</organism>
<keyword evidence="22" id="KW-1185">Reference proteome</keyword>
<dbReference type="PROSITE" id="PS50967">
    <property type="entry name" value="HRDC"/>
    <property type="match status" value="1"/>
</dbReference>
<dbReference type="GO" id="GO:0006260">
    <property type="term" value="P:DNA replication"/>
    <property type="evidence" value="ECO:0007669"/>
    <property type="project" value="InterPro"/>
</dbReference>
<comment type="cofactor">
    <cofactor evidence="2">
        <name>Zn(2+)</name>
        <dbReference type="ChEBI" id="CHEBI:29105"/>
    </cofactor>
</comment>
<reference evidence="21" key="1">
    <citation type="submission" date="2023-03" db="EMBL/GenBank/DDBJ databases">
        <authorList>
            <person name="Steffen K."/>
            <person name="Cardenas P."/>
        </authorList>
    </citation>
    <scope>NUCLEOTIDE SEQUENCE</scope>
</reference>
<comment type="cofactor">
    <cofactor evidence="1">
        <name>Mg(2+)</name>
        <dbReference type="ChEBI" id="CHEBI:18420"/>
    </cofactor>
</comment>
<dbReference type="SMART" id="SM00956">
    <property type="entry name" value="RQC"/>
    <property type="match status" value="1"/>
</dbReference>
<protein>
    <recommendedName>
        <fullName evidence="16">ATP-dependent DNA helicase</fullName>
        <ecNumber evidence="16">5.6.2.4</ecNumber>
    </recommendedName>
</protein>
<dbReference type="FunFam" id="3.40.50.300:FF:000296">
    <property type="entry name" value="ATP-dependent DNA helicase RecQ"/>
    <property type="match status" value="1"/>
</dbReference>
<dbReference type="SUPFAM" id="SSF47819">
    <property type="entry name" value="HRDC-like"/>
    <property type="match status" value="1"/>
</dbReference>
<dbReference type="GO" id="GO:0005634">
    <property type="term" value="C:nucleus"/>
    <property type="evidence" value="ECO:0007669"/>
    <property type="project" value="UniProtKB-SubCell"/>
</dbReference>
<evidence type="ECO:0000256" key="9">
    <source>
        <dbReference type="ARBA" id="ARBA00022833"/>
    </source>
</evidence>
<dbReference type="Pfam" id="PF00270">
    <property type="entry name" value="DEAD"/>
    <property type="match status" value="1"/>
</dbReference>
<evidence type="ECO:0000256" key="1">
    <source>
        <dbReference type="ARBA" id="ARBA00001946"/>
    </source>
</evidence>
<evidence type="ECO:0000313" key="21">
    <source>
        <dbReference type="EMBL" id="CAI8011059.1"/>
    </source>
</evidence>
<evidence type="ECO:0000256" key="17">
    <source>
        <dbReference type="SAM" id="MobiDB-lite"/>
    </source>
</evidence>
<keyword evidence="11" id="KW-0238">DNA-binding</keyword>
<dbReference type="Pfam" id="PF09382">
    <property type="entry name" value="RQC"/>
    <property type="match status" value="1"/>
</dbReference>
<dbReference type="GO" id="GO:0006281">
    <property type="term" value="P:DNA repair"/>
    <property type="evidence" value="ECO:0007669"/>
    <property type="project" value="UniProtKB-KW"/>
</dbReference>
<dbReference type="InterPro" id="IPR001650">
    <property type="entry name" value="Helicase_C-like"/>
</dbReference>
<dbReference type="Proteomes" id="UP001174909">
    <property type="component" value="Unassembled WGS sequence"/>
</dbReference>
<dbReference type="CDD" id="cd17920">
    <property type="entry name" value="DEXHc_RecQ"/>
    <property type="match status" value="1"/>
</dbReference>
<dbReference type="SMART" id="SM00490">
    <property type="entry name" value="HELICc"/>
    <property type="match status" value="1"/>
</dbReference>
<dbReference type="InterPro" id="IPR002121">
    <property type="entry name" value="HRDC_dom"/>
</dbReference>
<dbReference type="InterPro" id="IPR036388">
    <property type="entry name" value="WH-like_DNA-bd_sf"/>
</dbReference>
<dbReference type="PANTHER" id="PTHR13710">
    <property type="entry name" value="DNA HELICASE RECQ FAMILY MEMBER"/>
    <property type="match status" value="1"/>
</dbReference>
<dbReference type="GO" id="GO:0005524">
    <property type="term" value="F:ATP binding"/>
    <property type="evidence" value="ECO:0007669"/>
    <property type="project" value="UniProtKB-KW"/>
</dbReference>
<dbReference type="InterPro" id="IPR036390">
    <property type="entry name" value="WH_DNA-bd_sf"/>
</dbReference>
<dbReference type="Pfam" id="PF14493">
    <property type="entry name" value="HTH_40"/>
    <property type="match status" value="1"/>
</dbReference>
<comment type="subcellular location">
    <subcellularLocation>
        <location evidence="16">Nucleus</location>
    </subcellularLocation>
</comment>
<feature type="domain" description="HRDC" evidence="18">
    <location>
        <begin position="549"/>
        <end position="629"/>
    </location>
</feature>
<dbReference type="GO" id="GO:0005737">
    <property type="term" value="C:cytoplasm"/>
    <property type="evidence" value="ECO:0007669"/>
    <property type="project" value="TreeGrafter"/>
</dbReference>
<feature type="region of interest" description="Disordered" evidence="17">
    <location>
        <begin position="528"/>
        <end position="551"/>
    </location>
</feature>
<keyword evidence="10 16" id="KW-0067">ATP-binding</keyword>
<evidence type="ECO:0000256" key="4">
    <source>
        <dbReference type="ARBA" id="ARBA00022723"/>
    </source>
</evidence>
<evidence type="ECO:0000256" key="3">
    <source>
        <dbReference type="ARBA" id="ARBA00005446"/>
    </source>
</evidence>
<keyword evidence="8 16" id="KW-0347">Helicase</keyword>
<dbReference type="Pfam" id="PF00271">
    <property type="entry name" value="Helicase_C"/>
    <property type="match status" value="1"/>
</dbReference>
<dbReference type="GO" id="GO:0016787">
    <property type="term" value="F:hydrolase activity"/>
    <property type="evidence" value="ECO:0007669"/>
    <property type="project" value="UniProtKB-KW"/>
</dbReference>
<dbReference type="EC" id="5.6.2.4" evidence="16"/>
<evidence type="ECO:0000256" key="14">
    <source>
        <dbReference type="ARBA" id="ARBA00023235"/>
    </source>
</evidence>
<dbReference type="SMART" id="SM00487">
    <property type="entry name" value="DEXDc"/>
    <property type="match status" value="1"/>
</dbReference>
<dbReference type="Gene3D" id="1.10.150.80">
    <property type="entry name" value="HRDC domain"/>
    <property type="match status" value="1"/>
</dbReference>
<feature type="compositionally biased region" description="Basic and acidic residues" evidence="17">
    <location>
        <begin position="529"/>
        <end position="547"/>
    </location>
</feature>
<keyword evidence="16" id="KW-0539">Nucleus</keyword>
<name>A0AA35RH19_GEOBA</name>
<keyword evidence="9" id="KW-0862">Zinc</keyword>
<dbReference type="NCBIfam" id="TIGR00614">
    <property type="entry name" value="recQ_fam"/>
    <property type="match status" value="1"/>
</dbReference>
<dbReference type="GO" id="GO:0030894">
    <property type="term" value="C:replisome"/>
    <property type="evidence" value="ECO:0007669"/>
    <property type="project" value="TreeGrafter"/>
</dbReference>
<dbReference type="Pfam" id="PF16124">
    <property type="entry name" value="RecQ_Zn_bind"/>
    <property type="match status" value="1"/>
</dbReference>
<evidence type="ECO:0000256" key="8">
    <source>
        <dbReference type="ARBA" id="ARBA00022806"/>
    </source>
</evidence>
<evidence type="ECO:0000256" key="2">
    <source>
        <dbReference type="ARBA" id="ARBA00001947"/>
    </source>
</evidence>
<dbReference type="NCBIfam" id="TIGR01389">
    <property type="entry name" value="recQ"/>
    <property type="match status" value="1"/>
</dbReference>
<keyword evidence="7 16" id="KW-0378">Hydrolase</keyword>
<dbReference type="AlphaFoldDB" id="A0AA35RH19"/>
<feature type="domain" description="Helicase C-terminal" evidence="20">
    <location>
        <begin position="238"/>
        <end position="395"/>
    </location>
</feature>
<dbReference type="GO" id="GO:0043138">
    <property type="term" value="F:3'-5' DNA helicase activity"/>
    <property type="evidence" value="ECO:0007669"/>
    <property type="project" value="UniProtKB-EC"/>
</dbReference>
<dbReference type="GO" id="GO:0046872">
    <property type="term" value="F:metal ion binding"/>
    <property type="evidence" value="ECO:0007669"/>
    <property type="project" value="UniProtKB-KW"/>
</dbReference>
<keyword evidence="4" id="KW-0479">Metal-binding</keyword>
<dbReference type="GO" id="GO:0006310">
    <property type="term" value="P:DNA recombination"/>
    <property type="evidence" value="ECO:0007669"/>
    <property type="project" value="UniProtKB-KW"/>
</dbReference>
<evidence type="ECO:0000256" key="11">
    <source>
        <dbReference type="ARBA" id="ARBA00023125"/>
    </source>
</evidence>
<dbReference type="PROSITE" id="PS51192">
    <property type="entry name" value="HELICASE_ATP_BIND_1"/>
    <property type="match status" value="1"/>
</dbReference>
<dbReference type="SMART" id="SM00341">
    <property type="entry name" value="HRDC"/>
    <property type="match status" value="1"/>
</dbReference>
<keyword evidence="14" id="KW-0413">Isomerase</keyword>
<evidence type="ECO:0000259" key="18">
    <source>
        <dbReference type="PROSITE" id="PS50967"/>
    </source>
</evidence>
<dbReference type="InterPro" id="IPR011545">
    <property type="entry name" value="DEAD/DEAH_box_helicase_dom"/>
</dbReference>
<evidence type="ECO:0000256" key="16">
    <source>
        <dbReference type="RuleBase" id="RU364117"/>
    </source>
</evidence>
<evidence type="ECO:0000259" key="19">
    <source>
        <dbReference type="PROSITE" id="PS51192"/>
    </source>
</evidence>
<dbReference type="Gene3D" id="1.10.10.10">
    <property type="entry name" value="Winged helix-like DNA-binding domain superfamily/Winged helix DNA-binding domain"/>
    <property type="match status" value="1"/>
</dbReference>
<evidence type="ECO:0000256" key="13">
    <source>
        <dbReference type="ARBA" id="ARBA00023204"/>
    </source>
</evidence>
<dbReference type="Pfam" id="PF00570">
    <property type="entry name" value="HRDC"/>
    <property type="match status" value="1"/>
</dbReference>
<dbReference type="Gene3D" id="3.40.50.300">
    <property type="entry name" value="P-loop containing nucleotide triphosphate hydrolases"/>
    <property type="match status" value="2"/>
</dbReference>